<comment type="subcellular location">
    <subcellularLocation>
        <location evidence="1">Nucleus</location>
        <location evidence="1">Nucleolus</location>
    </subcellularLocation>
</comment>
<protein>
    <recommendedName>
        <fullName evidence="7">rRNA biogenesis protein RRP5</fullName>
    </recommendedName>
    <alternativeName>
        <fullName evidence="8">Ribosomal RNA-processing protein 5</fullName>
    </alternativeName>
</protein>
<feature type="region of interest" description="Disordered" evidence="9">
    <location>
        <begin position="1"/>
        <end position="103"/>
    </location>
</feature>
<evidence type="ECO:0000256" key="9">
    <source>
        <dbReference type="SAM" id="MobiDB-lite"/>
    </source>
</evidence>
<accession>A0A6A1WAZ1</accession>
<dbReference type="Pfam" id="PF24685">
    <property type="entry name" value="OB_RRP5_4th"/>
    <property type="match status" value="1"/>
</dbReference>
<dbReference type="FunFam" id="2.40.50.140:FF:000155">
    <property type="entry name" value="rRNA biogenesis protein RRP5"/>
    <property type="match status" value="1"/>
</dbReference>
<dbReference type="InterPro" id="IPR003107">
    <property type="entry name" value="HAT"/>
</dbReference>
<dbReference type="SUPFAM" id="SSF50249">
    <property type="entry name" value="Nucleic acid-binding proteins"/>
    <property type="match status" value="12"/>
</dbReference>
<evidence type="ECO:0000256" key="7">
    <source>
        <dbReference type="ARBA" id="ARBA00073619"/>
    </source>
</evidence>
<dbReference type="Pfam" id="PF24682">
    <property type="entry name" value="OB_RRP5"/>
    <property type="match status" value="1"/>
</dbReference>
<dbReference type="InterPro" id="IPR057300">
    <property type="entry name" value="OB_Rrp5"/>
</dbReference>
<dbReference type="InterPro" id="IPR057301">
    <property type="entry name" value="Rrp5_OB_4th"/>
</dbReference>
<feature type="domain" description="S1 motif" evidence="10">
    <location>
        <begin position="416"/>
        <end position="490"/>
    </location>
</feature>
<dbReference type="EMBL" id="RXIC02000020">
    <property type="protein sequence ID" value="KAB1222434.1"/>
    <property type="molecule type" value="Genomic_DNA"/>
</dbReference>
<dbReference type="FunFam" id="2.40.50.140:FF:000212">
    <property type="entry name" value="Ribosomal protein S1-like1"/>
    <property type="match status" value="1"/>
</dbReference>
<feature type="domain" description="S1 motif" evidence="10">
    <location>
        <begin position="1389"/>
        <end position="1458"/>
    </location>
</feature>
<dbReference type="InterPro" id="IPR011990">
    <property type="entry name" value="TPR-like_helical_dom_sf"/>
</dbReference>
<feature type="compositionally biased region" description="Basic residues" evidence="9">
    <location>
        <begin position="962"/>
        <end position="971"/>
    </location>
</feature>
<feature type="domain" description="S1 motif" evidence="10">
    <location>
        <begin position="1479"/>
        <end position="1549"/>
    </location>
</feature>
<dbReference type="InterPro" id="IPR048059">
    <property type="entry name" value="Rrp5_S1_rpt_hs1_sc1"/>
</dbReference>
<keyword evidence="4" id="KW-0677">Repeat</keyword>
<feature type="region of interest" description="Disordered" evidence="9">
    <location>
        <begin position="953"/>
        <end position="974"/>
    </location>
</feature>
<keyword evidence="6" id="KW-0687">Ribonucleoprotein</keyword>
<dbReference type="SMART" id="SM00386">
    <property type="entry name" value="HAT"/>
    <property type="match status" value="4"/>
</dbReference>
<feature type="domain" description="S1 motif" evidence="10">
    <location>
        <begin position="142"/>
        <end position="225"/>
    </location>
</feature>
<feature type="domain" description="S1 motif" evidence="10">
    <location>
        <begin position="330"/>
        <end position="400"/>
    </location>
</feature>
<dbReference type="CDD" id="cd05695">
    <property type="entry name" value="S1_Rrp5_repeat_hs3"/>
    <property type="match status" value="1"/>
</dbReference>
<dbReference type="GO" id="GO:0003723">
    <property type="term" value="F:RNA binding"/>
    <property type="evidence" value="ECO:0007669"/>
    <property type="project" value="TreeGrafter"/>
</dbReference>
<evidence type="ECO:0000256" key="6">
    <source>
        <dbReference type="ARBA" id="ARBA00023274"/>
    </source>
</evidence>
<evidence type="ECO:0000256" key="1">
    <source>
        <dbReference type="ARBA" id="ARBA00004604"/>
    </source>
</evidence>
<dbReference type="InterPro" id="IPR012340">
    <property type="entry name" value="NA-bd_OB-fold"/>
</dbReference>
<dbReference type="PANTHER" id="PTHR23270">
    <property type="entry name" value="PROGRAMMED CELL DEATH PROTEIN 11 PRE-RRNA PROCESSING PROTEIN RRP5"/>
    <property type="match status" value="1"/>
</dbReference>
<dbReference type="Proteomes" id="UP000516437">
    <property type="component" value="Chromosome 2"/>
</dbReference>
<evidence type="ECO:0000313" key="11">
    <source>
        <dbReference type="EMBL" id="KAB1222434.1"/>
    </source>
</evidence>
<evidence type="ECO:0000256" key="4">
    <source>
        <dbReference type="ARBA" id="ARBA00022737"/>
    </source>
</evidence>
<feature type="domain" description="S1 motif" evidence="10">
    <location>
        <begin position="678"/>
        <end position="750"/>
    </location>
</feature>
<feature type="compositionally biased region" description="Polar residues" evidence="9">
    <location>
        <begin position="28"/>
        <end position="43"/>
    </location>
</feature>
<feature type="domain" description="S1 motif" evidence="10">
    <location>
        <begin position="507"/>
        <end position="574"/>
    </location>
</feature>
<feature type="domain" description="S1 motif" evidence="10">
    <location>
        <begin position="883"/>
        <end position="947"/>
    </location>
</feature>
<evidence type="ECO:0000313" key="12">
    <source>
        <dbReference type="Proteomes" id="UP000516437"/>
    </source>
</evidence>
<feature type="domain" description="S1 motif" evidence="10">
    <location>
        <begin position="1282"/>
        <end position="1356"/>
    </location>
</feature>
<dbReference type="GO" id="GO:0032040">
    <property type="term" value="C:small-subunit processome"/>
    <property type="evidence" value="ECO:0007669"/>
    <property type="project" value="TreeGrafter"/>
</dbReference>
<dbReference type="Pfam" id="PF23459">
    <property type="entry name" value="S1_RRP5"/>
    <property type="match status" value="3"/>
</dbReference>
<dbReference type="InterPro" id="IPR057302">
    <property type="entry name" value="Rrp5_S1"/>
</dbReference>
<dbReference type="SUPFAM" id="SSF48452">
    <property type="entry name" value="TPR-like"/>
    <property type="match status" value="1"/>
</dbReference>
<dbReference type="Pfam" id="PF23231">
    <property type="entry name" value="HAT_Syf1_CNRKL1_C"/>
    <property type="match status" value="1"/>
</dbReference>
<dbReference type="InterPro" id="IPR055430">
    <property type="entry name" value="HAT_Syf1_CNRKL1_C"/>
</dbReference>
<evidence type="ECO:0000256" key="2">
    <source>
        <dbReference type="ARBA" id="ARBA00022517"/>
    </source>
</evidence>
<feature type="domain" description="S1 motif" evidence="10">
    <location>
        <begin position="770"/>
        <end position="839"/>
    </location>
</feature>
<name>A0A6A1WAZ1_9ROSI</name>
<dbReference type="Gene3D" id="1.25.40.10">
    <property type="entry name" value="Tetratricopeptide repeat domain"/>
    <property type="match status" value="2"/>
</dbReference>
<dbReference type="PANTHER" id="PTHR23270:SF10">
    <property type="entry name" value="PROTEIN RRP5 HOMOLOG"/>
    <property type="match status" value="1"/>
</dbReference>
<gene>
    <name evidence="11" type="ORF">CJ030_MR2G028762</name>
</gene>
<keyword evidence="5" id="KW-0539">Nucleus</keyword>
<keyword evidence="2" id="KW-0690">Ribosome biogenesis</keyword>
<dbReference type="Gene3D" id="2.40.50.140">
    <property type="entry name" value="Nucleic acid-binding proteins"/>
    <property type="match status" value="10"/>
</dbReference>
<feature type="domain" description="S1 motif" evidence="10">
    <location>
        <begin position="1081"/>
        <end position="1155"/>
    </location>
</feature>
<feature type="compositionally biased region" description="Basic residues" evidence="9">
    <location>
        <begin position="93"/>
        <end position="103"/>
    </location>
</feature>
<dbReference type="InterPro" id="IPR045209">
    <property type="entry name" value="Rrp5"/>
</dbReference>
<feature type="domain" description="S1 motif" evidence="10">
    <location>
        <begin position="1179"/>
        <end position="1250"/>
    </location>
</feature>
<sequence length="2003" mass="223518">MAAKKSFGGDLKNKKNRSIKDAPKFNKASKQSFKASKGSNNAAVKSEAASLQLEEEVPDFPRGGGSSLSRKERNEIRAEVDAEFESEQQDQKKQRRRMMQKKTRATEDDFGSLFVFAPSILVLGHIFVDICGTGRCKNISPGMKLWGVIAEVNEKDLVIGLPGGLRGLVRISDALDPDMRSAIVEMESNILPSRFHVGQLVSCIVLQLDDDKKETGKRRIWLSLRLSLLHNGFTLDAIQEGMVLTAYVRSIQDHGYILNFGLMYFTGFLLKSDQAVSGEIEVKLGQLLQGVVGRVDKVRQVVYLNCDPLTVSKSVTKDLKGISIELLVPGMMVNARVKSTLENGVMLSFLTYFTGTVDIFHLQNCYPAGNWKDEYSQNKKVNARILFIDPSTRAIGLTLNAHLVHNKAPPSHVKIGDICDNSKVVRVDKGSGLLLEIPSTPLSTPAYVSISDVAEKEVQKLEKKFKEGSHVRVRILGFRHLEGLATGVLKATAFEDPVFTHSDVKPGMVVKAKVIAVDTFGAIVQFPGGVKALCPVQHMSEFEIAKPNKKFKVGAELVFRVLGCKSKRITVTYKKTLVKSKLGILSSYADATEGLIAHGWITKIEKHGCFVRFYNGVQGFAPRSELGLEAGCDSSTMYHVGQVVKCRVMSSIPASRRINLSFIIKPTRISEEDMVKLGSLVSGVVEGVTTHGIVVSVNGKGYMKGTISTEHLADHHEHATLFKSVLKPGYEFDQLLVLDIVGNNLILSAKYSLINSAQRLPLDLSQIRPNLVIHGYICNIIETGCFVRFLGRLTGFSPRSKATDDQRIELSEFFYIGQSVRSNILDVSNETGRVTVSLKQSSCNSTDASFIQEYFLLEEKIARLQAIDSEGSEVKWVEGFRIGCVIEGKIQEVKDIGVVVSFEKYHDVFGFITHYQLGGTTLETGSLVRAVVLDIAMGEHLVDLSLKPEFFDEPEGGSSKGQSHRKKRKRESSKDLEVHQTVNAIVEIVKENYLASVYIIVCVLAVPEYNNAVGYASVSDYNTQKFHHKQFLHGQSVVATVVALPSPSTSGRLLLLLNSMSEASETSSSKRAKKKSSYNVGSLVQAEITEIKPLELKLKFGIGCRGRVHITEVNDVNGLEDPCGNLRIGQTVTARVVAKAKQSDKKSYQWELSLKPKMLTGSCEIEDKLMTNNFDFSVGQHVTGYVYKVESEWVWLTISRDVRAQLFILDSGIEPRELEDFQNCFHVGKGVSGCILSINKERKMLRLVLNPSFADCNGNVKGEALKGEDHFIEKVASHIHEGDILGGRISKVLPGVGGLLVQIGPQLHGRVHFMELTDSWVPDPLSGYHEGQFVKCKVLEVNHSVKGTIHVDLSLRSALDGMLTPSSVEICNTQPPSKRVENIEELCPNMVVQGYVKSVTSKGCFIMLSRKIDAKILLSNLSDGYVQNPEKVFPVGKLIIGRVLSVEPFSKRVEITLKTLNGSSAQKSDIEDLRALHIGVIISGRIKRVESFGLFITIDNTNLVGLCHVSELSDGHVDNIETKYKAGERVTAKILKVDEQRHRISLGMKDSYIRDNVDIQQHSQKVPDEVIKENGFSDDTRLLTFPSSVLGAQNIDIEVESGECPILAQVESRASIPPLEVSLDEIDEPDMDNLVGRSQEHVDKTDTIHERNKRQAKKKAKEEREKEISAAEERLLENDIPRTADEFEKLVRSSPNSSFVWIKYMDFLLSVADVDGARSIAERALKTINIREENEKLNVWVAFLNLENEYGNPPEEAVMKVFQRALQYNDPKKVHLSLLGMYERTEQHKLADELLDKMVKKFKHSCKVWLRRVQRILKQQQDVVQPVVNRALLSLPRHKHIKFISQTAILEFKCGVPDRGRSMFEGILREYPKRTDLWSIYLDQLTLESNLQEIRLGDVDVIRALFERAISLSLPPKKMKFLFKKYLEYEKTIGDEERIESVKKKAMEYVERMWSEDNGVPLFVIAIERADHCADFLATLMDNLPLGHTVLRVPKGLMAYARS</sequence>
<evidence type="ECO:0000259" key="10">
    <source>
        <dbReference type="PROSITE" id="PS50126"/>
    </source>
</evidence>
<evidence type="ECO:0000256" key="3">
    <source>
        <dbReference type="ARBA" id="ARBA00022552"/>
    </source>
</evidence>
<feature type="domain" description="S1 motif" evidence="10">
    <location>
        <begin position="594"/>
        <end position="663"/>
    </location>
</feature>
<keyword evidence="3" id="KW-0698">rRNA processing</keyword>
<dbReference type="PROSITE" id="PS50126">
    <property type="entry name" value="S1"/>
    <property type="match status" value="14"/>
</dbReference>
<keyword evidence="12" id="KW-1185">Reference proteome</keyword>
<dbReference type="FunFam" id="2.40.50.140:FF:000179">
    <property type="entry name" value="rRNA biogenesis protein RRP5"/>
    <property type="match status" value="1"/>
</dbReference>
<dbReference type="OrthoDB" id="412781at2759"/>
<proteinExistence type="predicted"/>
<dbReference type="Pfam" id="PF00575">
    <property type="entry name" value="S1"/>
    <property type="match status" value="4"/>
</dbReference>
<dbReference type="FunFam" id="1.25.40.10:FF:000065">
    <property type="entry name" value="Programmed cell death 11"/>
    <property type="match status" value="1"/>
</dbReference>
<comment type="caution">
    <text evidence="11">The sequence shown here is derived from an EMBL/GenBank/DDBJ whole genome shotgun (WGS) entry which is preliminary data.</text>
</comment>
<dbReference type="CDD" id="cd05693">
    <property type="entry name" value="S1_Rrp5_repeat_hs1_sc1"/>
    <property type="match status" value="1"/>
</dbReference>
<evidence type="ECO:0000256" key="8">
    <source>
        <dbReference type="ARBA" id="ARBA00076674"/>
    </source>
</evidence>
<dbReference type="FunFam" id="2.40.50.140:FF:000159">
    <property type="entry name" value="rRNA biogenesis protein rrp5"/>
    <property type="match status" value="2"/>
</dbReference>
<organism evidence="11 12">
    <name type="scientific">Morella rubra</name>
    <name type="common">Chinese bayberry</name>
    <dbReference type="NCBI Taxonomy" id="262757"/>
    <lineage>
        <taxon>Eukaryota</taxon>
        <taxon>Viridiplantae</taxon>
        <taxon>Streptophyta</taxon>
        <taxon>Embryophyta</taxon>
        <taxon>Tracheophyta</taxon>
        <taxon>Spermatophyta</taxon>
        <taxon>Magnoliopsida</taxon>
        <taxon>eudicotyledons</taxon>
        <taxon>Gunneridae</taxon>
        <taxon>Pentapetalae</taxon>
        <taxon>rosids</taxon>
        <taxon>fabids</taxon>
        <taxon>Fagales</taxon>
        <taxon>Myricaceae</taxon>
        <taxon>Morella</taxon>
    </lineage>
</organism>
<dbReference type="SMART" id="SM00316">
    <property type="entry name" value="S1"/>
    <property type="match status" value="14"/>
</dbReference>
<reference evidence="11 12" key="1">
    <citation type="journal article" date="2019" name="Plant Biotechnol. J.">
        <title>The red bayberry genome and genetic basis of sex determination.</title>
        <authorList>
            <person name="Jia H.M."/>
            <person name="Jia H.J."/>
            <person name="Cai Q.L."/>
            <person name="Wang Y."/>
            <person name="Zhao H.B."/>
            <person name="Yang W.F."/>
            <person name="Wang G.Y."/>
            <person name="Li Y.H."/>
            <person name="Zhan D.L."/>
            <person name="Shen Y.T."/>
            <person name="Niu Q.F."/>
            <person name="Chang L."/>
            <person name="Qiu J."/>
            <person name="Zhao L."/>
            <person name="Xie H.B."/>
            <person name="Fu W.Y."/>
            <person name="Jin J."/>
            <person name="Li X.W."/>
            <person name="Jiao Y."/>
            <person name="Zhou C.C."/>
            <person name="Tu T."/>
            <person name="Chai C.Y."/>
            <person name="Gao J.L."/>
            <person name="Fan L.J."/>
            <person name="van de Weg E."/>
            <person name="Wang J.Y."/>
            <person name="Gao Z.S."/>
        </authorList>
    </citation>
    <scope>NUCLEOTIDE SEQUENCE [LARGE SCALE GENOMIC DNA]</scope>
    <source>
        <tissue evidence="11">Leaves</tissue>
    </source>
</reference>
<dbReference type="GO" id="GO:0006364">
    <property type="term" value="P:rRNA processing"/>
    <property type="evidence" value="ECO:0007669"/>
    <property type="project" value="UniProtKB-KW"/>
</dbReference>
<evidence type="ECO:0000256" key="5">
    <source>
        <dbReference type="ARBA" id="ARBA00023242"/>
    </source>
</evidence>
<feature type="compositionally biased region" description="Basic and acidic residues" evidence="9">
    <location>
        <begin position="69"/>
        <end position="80"/>
    </location>
</feature>
<feature type="domain" description="S1 motif" evidence="10">
    <location>
        <begin position="241"/>
        <end position="307"/>
    </location>
</feature>
<dbReference type="InterPro" id="IPR003029">
    <property type="entry name" value="S1_domain"/>
</dbReference>